<dbReference type="PROSITE" id="PS51480">
    <property type="entry name" value="DHAL"/>
    <property type="match status" value="1"/>
</dbReference>
<name>A0A4V6WKF1_9PEZI</name>
<feature type="domain" description="DhaL" evidence="7">
    <location>
        <begin position="293"/>
        <end position="481"/>
    </location>
</feature>
<dbReference type="Gene3D" id="1.25.40.340">
    <property type="match status" value="1"/>
</dbReference>
<dbReference type="SMART" id="SM01120">
    <property type="entry name" value="Dak2"/>
    <property type="match status" value="1"/>
</dbReference>
<dbReference type="InterPro" id="IPR036117">
    <property type="entry name" value="DhaL_dom_sf"/>
</dbReference>
<dbReference type="PANTHER" id="PTHR28629">
    <property type="entry name" value="TRIOKINASE/FMN CYCLASE"/>
    <property type="match status" value="1"/>
</dbReference>
<dbReference type="FunFam" id="1.25.40.340:FF:000001">
    <property type="entry name" value="Dihydroxyacetone kinase 1"/>
    <property type="match status" value="1"/>
</dbReference>
<keyword evidence="9" id="KW-1185">Reference proteome</keyword>
<keyword evidence="3" id="KW-0418">Kinase</keyword>
<evidence type="ECO:0000256" key="2">
    <source>
        <dbReference type="ARBA" id="ARBA00022741"/>
    </source>
</evidence>
<evidence type="ECO:0000256" key="4">
    <source>
        <dbReference type="ARBA" id="ARBA00022840"/>
    </source>
</evidence>
<dbReference type="Pfam" id="PF02734">
    <property type="entry name" value="Dak2"/>
    <property type="match status" value="1"/>
</dbReference>
<evidence type="ECO:0000313" key="9">
    <source>
        <dbReference type="Proteomes" id="UP000308768"/>
    </source>
</evidence>
<dbReference type="GO" id="GO:0050354">
    <property type="term" value="F:triokinase activity"/>
    <property type="evidence" value="ECO:0007669"/>
    <property type="project" value="UniProtKB-EC"/>
</dbReference>
<keyword evidence="1" id="KW-0808">Transferase</keyword>
<evidence type="ECO:0000259" key="7">
    <source>
        <dbReference type="PROSITE" id="PS51480"/>
    </source>
</evidence>
<dbReference type="PANTHER" id="PTHR28629:SF4">
    <property type="entry name" value="TRIOKINASE_FMN CYCLASE"/>
    <property type="match status" value="1"/>
</dbReference>
<accession>A0A4V6WKF1</accession>
<dbReference type="InterPro" id="IPR004007">
    <property type="entry name" value="DhaL_dom"/>
</dbReference>
<gene>
    <name evidence="8" type="ORF">B0A49_12304</name>
</gene>
<reference evidence="8 9" key="1">
    <citation type="submission" date="2017-03" db="EMBL/GenBank/DDBJ databases">
        <title>Genomes of endolithic fungi from Antarctica.</title>
        <authorList>
            <person name="Coleine C."/>
            <person name="Masonjones S."/>
            <person name="Stajich J.E."/>
        </authorList>
    </citation>
    <scope>NUCLEOTIDE SEQUENCE [LARGE SCALE GENOMIC DNA]</scope>
    <source>
        <strain evidence="8 9">CCFEE 5187</strain>
    </source>
</reference>
<evidence type="ECO:0000256" key="3">
    <source>
        <dbReference type="ARBA" id="ARBA00022777"/>
    </source>
</evidence>
<dbReference type="EMBL" id="NAJN01002648">
    <property type="protein sequence ID" value="TKA50169.1"/>
    <property type="molecule type" value="Genomic_DNA"/>
</dbReference>
<organism evidence="8 9">
    <name type="scientific">Cryomyces minteri</name>
    <dbReference type="NCBI Taxonomy" id="331657"/>
    <lineage>
        <taxon>Eukaryota</taxon>
        <taxon>Fungi</taxon>
        <taxon>Dikarya</taxon>
        <taxon>Ascomycota</taxon>
        <taxon>Pezizomycotina</taxon>
        <taxon>Dothideomycetes</taxon>
        <taxon>Dothideomycetes incertae sedis</taxon>
        <taxon>Cryomyces</taxon>
    </lineage>
</organism>
<comment type="catalytic activity">
    <reaction evidence="5">
        <text>D-glyceraldehyde + ATP = D-glyceraldehyde 3-phosphate + ADP + H(+)</text>
        <dbReference type="Rhea" id="RHEA:13941"/>
        <dbReference type="ChEBI" id="CHEBI:15378"/>
        <dbReference type="ChEBI" id="CHEBI:17378"/>
        <dbReference type="ChEBI" id="CHEBI:30616"/>
        <dbReference type="ChEBI" id="CHEBI:59776"/>
        <dbReference type="ChEBI" id="CHEBI:456216"/>
        <dbReference type="EC" id="2.7.1.28"/>
    </reaction>
</comment>
<proteinExistence type="predicted"/>
<comment type="caution">
    <text evidence="8">The sequence shown here is derived from an EMBL/GenBank/DDBJ whole genome shotgun (WGS) entry which is preliminary data.</text>
</comment>
<dbReference type="STRING" id="331657.A0A4V6WKF1"/>
<evidence type="ECO:0000313" key="8">
    <source>
        <dbReference type="EMBL" id="TKA50169.1"/>
    </source>
</evidence>
<keyword evidence="4" id="KW-0067">ATP-binding</keyword>
<dbReference type="OrthoDB" id="2139957at2759"/>
<dbReference type="InterPro" id="IPR050861">
    <property type="entry name" value="Dihydroxyacetone_Kinase"/>
</dbReference>
<evidence type="ECO:0000256" key="1">
    <source>
        <dbReference type="ARBA" id="ARBA00022679"/>
    </source>
</evidence>
<dbReference type="SUPFAM" id="SSF101473">
    <property type="entry name" value="DhaL-like"/>
    <property type="match status" value="1"/>
</dbReference>
<sequence>MLSLDMSESGMPKETRKADLVPLRTPKGQIILLDEAQSKSSKLLSDKHITATVTERTGAGILAAQDIAYAMSSTGHPVESLIVVRCANRRHLQVHDMDVVEVELNGELEFNHVLTLLGTAEWSTRVSIHQLTEVLKLFVRSATSTTTISHTEKAEANPAVFRGDGHEAFETAKSAIKKDLTQVLRPHASCKDSVVYSVHYPDINGLSKLENYILAHEISVFLDAHTVSSHVSSSTLLNHAEGARGWTISICPIPLHHLSPQPKPPNTLAEVHSSSAPSMYSRDTVPSIIFSDSKVRQYIISGCESVIDAEPTITEYDTIVGHGDCGYTLRDGAKQVLKYIAGKDLAQLSETLGSLVNELEVNMGGTSGALYCIFLAALAHSLWDAPSLPDALVSARDHLLKYTRARLGDRTCLDCLIPFVDTLKETHDARNALQKAREGVEGTKTLEAKVGRSTYLDESATSGVPDPGAYGLLVLLEGMCKVCA</sequence>
<protein>
    <recommendedName>
        <fullName evidence="7">DhaL domain-containing protein</fullName>
    </recommendedName>
</protein>
<dbReference type="GO" id="GO:0019563">
    <property type="term" value="P:glycerol catabolic process"/>
    <property type="evidence" value="ECO:0007669"/>
    <property type="project" value="TreeGrafter"/>
</dbReference>
<dbReference type="GO" id="GO:0005524">
    <property type="term" value="F:ATP binding"/>
    <property type="evidence" value="ECO:0007669"/>
    <property type="project" value="UniProtKB-KW"/>
</dbReference>
<evidence type="ECO:0000256" key="5">
    <source>
        <dbReference type="ARBA" id="ARBA00047974"/>
    </source>
</evidence>
<dbReference type="GO" id="GO:0004371">
    <property type="term" value="F:glycerone kinase activity"/>
    <property type="evidence" value="ECO:0007669"/>
    <property type="project" value="UniProtKB-EC"/>
</dbReference>
<dbReference type="Proteomes" id="UP000308768">
    <property type="component" value="Unassembled WGS sequence"/>
</dbReference>
<dbReference type="GO" id="GO:0005829">
    <property type="term" value="C:cytosol"/>
    <property type="evidence" value="ECO:0007669"/>
    <property type="project" value="TreeGrafter"/>
</dbReference>
<dbReference type="AlphaFoldDB" id="A0A4V6WKF1"/>
<keyword evidence="2" id="KW-0547">Nucleotide-binding</keyword>
<evidence type="ECO:0000256" key="6">
    <source>
        <dbReference type="ARBA" id="ARBA00048898"/>
    </source>
</evidence>
<comment type="catalytic activity">
    <reaction evidence="6">
        <text>dihydroxyacetone + ATP = dihydroxyacetone phosphate + ADP + H(+)</text>
        <dbReference type="Rhea" id="RHEA:15773"/>
        <dbReference type="ChEBI" id="CHEBI:15378"/>
        <dbReference type="ChEBI" id="CHEBI:16016"/>
        <dbReference type="ChEBI" id="CHEBI:30616"/>
        <dbReference type="ChEBI" id="CHEBI:57642"/>
        <dbReference type="ChEBI" id="CHEBI:456216"/>
        <dbReference type="EC" id="2.7.1.29"/>
    </reaction>
</comment>